<dbReference type="GO" id="GO:0030338">
    <property type="term" value="F:CMP-N-acetylneuraminate monooxygenase activity"/>
    <property type="evidence" value="ECO:0007669"/>
    <property type="project" value="TreeGrafter"/>
</dbReference>
<dbReference type="GO" id="GO:0005737">
    <property type="term" value="C:cytoplasm"/>
    <property type="evidence" value="ECO:0007669"/>
    <property type="project" value="TreeGrafter"/>
</dbReference>
<evidence type="ECO:0000256" key="1">
    <source>
        <dbReference type="ARBA" id="ARBA00010303"/>
    </source>
</evidence>
<comment type="similarity">
    <text evidence="1">Belongs to the CMP-Neu5Ac hydroxylase family.</text>
</comment>
<dbReference type="InterPro" id="IPR036866">
    <property type="entry name" value="RibonucZ/Hydroxyglut_hydro"/>
</dbReference>
<dbReference type="InterPro" id="IPR027033">
    <property type="entry name" value="Cnh"/>
</dbReference>
<dbReference type="GO" id="GO:0046381">
    <property type="term" value="P:CMP-N-acetylneuraminate metabolic process"/>
    <property type="evidence" value="ECO:0007669"/>
    <property type="project" value="TreeGrafter"/>
</dbReference>
<sequence length="166" mass="19567">MPSSKTTIQFINHASVRISYEDVSLLSDPWYFGDAFHKGWNLLVEQSTDEIMKIINSITHIWISHEHPDHFSISFFKNYEELIKSQGIVILFQETNDKRVKEFFTQNGFNFNELKFEQPFLISNNYKITCIKDGFYDSALFIQTKDKKILNLNDCIVRTKSRVNEI</sequence>
<dbReference type="PANTHER" id="PTHR46522">
    <property type="entry name" value="CYTIDINE MONOPHOSPHATE-N-ACETYLNEURAMINIC ACID HYDROXYLASE"/>
    <property type="match status" value="1"/>
</dbReference>
<name>A0A383DK50_9ZZZZ</name>
<dbReference type="AlphaFoldDB" id="A0A383DK50"/>
<dbReference type="PANTHER" id="PTHR46522:SF1">
    <property type="entry name" value="INACTIVE CYTIDINE MONOPHOSPHATE-N-ACETYLNEURAMINIC ACID HYDROXYLASE"/>
    <property type="match status" value="1"/>
</dbReference>
<protein>
    <recommendedName>
        <fullName evidence="3">Metallo-beta-lactamase domain-containing protein</fullName>
    </recommendedName>
</protein>
<dbReference type="Pfam" id="PF13483">
    <property type="entry name" value="Lactamase_B_3"/>
    <property type="match status" value="1"/>
</dbReference>
<dbReference type="Gene3D" id="3.60.15.10">
    <property type="entry name" value="Ribonuclease Z/Hydroxyacylglutathione hydrolase-like"/>
    <property type="match status" value="1"/>
</dbReference>
<evidence type="ECO:0000313" key="2">
    <source>
        <dbReference type="EMBL" id="SVE44663.1"/>
    </source>
</evidence>
<gene>
    <name evidence="2" type="ORF">METZ01_LOCUS497517</name>
</gene>
<dbReference type="EMBL" id="UINC01217875">
    <property type="protein sequence ID" value="SVE44663.1"/>
    <property type="molecule type" value="Genomic_DNA"/>
</dbReference>
<feature type="non-terminal residue" evidence="2">
    <location>
        <position position="166"/>
    </location>
</feature>
<dbReference type="SUPFAM" id="SSF56281">
    <property type="entry name" value="Metallo-hydrolase/oxidoreductase"/>
    <property type="match status" value="1"/>
</dbReference>
<accession>A0A383DK50</accession>
<proteinExistence type="inferred from homology"/>
<organism evidence="2">
    <name type="scientific">marine metagenome</name>
    <dbReference type="NCBI Taxonomy" id="408172"/>
    <lineage>
        <taxon>unclassified sequences</taxon>
        <taxon>metagenomes</taxon>
        <taxon>ecological metagenomes</taxon>
    </lineage>
</organism>
<reference evidence="2" key="1">
    <citation type="submission" date="2018-05" db="EMBL/GenBank/DDBJ databases">
        <authorList>
            <person name="Lanie J.A."/>
            <person name="Ng W.-L."/>
            <person name="Kazmierczak K.M."/>
            <person name="Andrzejewski T.M."/>
            <person name="Davidsen T.M."/>
            <person name="Wayne K.J."/>
            <person name="Tettelin H."/>
            <person name="Glass J.I."/>
            <person name="Rusch D."/>
            <person name="Podicherti R."/>
            <person name="Tsui H.-C.T."/>
            <person name="Winkler M.E."/>
        </authorList>
    </citation>
    <scope>NUCLEOTIDE SEQUENCE</scope>
</reference>
<evidence type="ECO:0008006" key="3">
    <source>
        <dbReference type="Google" id="ProtNLM"/>
    </source>
</evidence>